<evidence type="ECO:0000313" key="8">
    <source>
        <dbReference type="Proteomes" id="UP000663832"/>
    </source>
</evidence>
<keyword evidence="8" id="KW-1185">Reference proteome</keyword>
<evidence type="ECO:0000313" key="6">
    <source>
        <dbReference type="EMBL" id="CAF1113404.1"/>
    </source>
</evidence>
<evidence type="ECO:0000313" key="9">
    <source>
        <dbReference type="Proteomes" id="UP000663877"/>
    </source>
</evidence>
<comment type="similarity">
    <text evidence="1">Belongs to the Gfa family.</text>
</comment>
<evidence type="ECO:0000259" key="5">
    <source>
        <dbReference type="PROSITE" id="PS51891"/>
    </source>
</evidence>
<sequence>MSLTTGKCLCGEITVSIPTETLNTSDLITICHCKNCRQAGGSLESISIIIPESSVKINGQPKIYLDNNTDSGTPLQRAFCSNCGCPIYTATSNHPGIQVIKLGLFDEIPKPTMEGYCKSLPSWSKPIEGMKHFDASPSK</sequence>
<dbReference type="Pfam" id="PF04828">
    <property type="entry name" value="GFA"/>
    <property type="match status" value="1"/>
</dbReference>
<name>A0A814Q031_9BILA</name>
<keyword evidence="4" id="KW-0456">Lyase</keyword>
<evidence type="ECO:0000256" key="3">
    <source>
        <dbReference type="ARBA" id="ARBA00022833"/>
    </source>
</evidence>
<dbReference type="OrthoDB" id="9985472at2759"/>
<dbReference type="AlphaFoldDB" id="A0A814Q031"/>
<keyword evidence="2" id="KW-0479">Metal-binding</keyword>
<evidence type="ECO:0000313" key="7">
    <source>
        <dbReference type="EMBL" id="CAF1177392.1"/>
    </source>
</evidence>
<dbReference type="EMBL" id="CAJNOI010000135">
    <property type="protein sequence ID" value="CAF1113404.1"/>
    <property type="molecule type" value="Genomic_DNA"/>
</dbReference>
<protein>
    <recommendedName>
        <fullName evidence="5">CENP-V/GFA domain-containing protein</fullName>
    </recommendedName>
</protein>
<dbReference type="PANTHER" id="PTHR33337">
    <property type="entry name" value="GFA DOMAIN-CONTAINING PROTEIN"/>
    <property type="match status" value="1"/>
</dbReference>
<comment type="caution">
    <text evidence="6">The sequence shown here is derived from an EMBL/GenBank/DDBJ whole genome shotgun (WGS) entry which is preliminary data.</text>
</comment>
<evidence type="ECO:0000256" key="2">
    <source>
        <dbReference type="ARBA" id="ARBA00022723"/>
    </source>
</evidence>
<organism evidence="6 9">
    <name type="scientific">Adineta steineri</name>
    <dbReference type="NCBI Taxonomy" id="433720"/>
    <lineage>
        <taxon>Eukaryota</taxon>
        <taxon>Metazoa</taxon>
        <taxon>Spiralia</taxon>
        <taxon>Gnathifera</taxon>
        <taxon>Rotifera</taxon>
        <taxon>Eurotatoria</taxon>
        <taxon>Bdelloidea</taxon>
        <taxon>Adinetida</taxon>
        <taxon>Adinetidae</taxon>
        <taxon>Adineta</taxon>
    </lineage>
</organism>
<dbReference type="GO" id="GO:0046872">
    <property type="term" value="F:metal ion binding"/>
    <property type="evidence" value="ECO:0007669"/>
    <property type="project" value="UniProtKB-KW"/>
</dbReference>
<dbReference type="PANTHER" id="PTHR33337:SF40">
    <property type="entry name" value="CENP-V_GFA DOMAIN-CONTAINING PROTEIN-RELATED"/>
    <property type="match status" value="1"/>
</dbReference>
<proteinExistence type="inferred from homology"/>
<evidence type="ECO:0000256" key="1">
    <source>
        <dbReference type="ARBA" id="ARBA00005495"/>
    </source>
</evidence>
<dbReference type="EMBL" id="CAJNOM010000172">
    <property type="protein sequence ID" value="CAF1177392.1"/>
    <property type="molecule type" value="Genomic_DNA"/>
</dbReference>
<dbReference type="InterPro" id="IPR006913">
    <property type="entry name" value="CENP-V/GFA"/>
</dbReference>
<dbReference type="SUPFAM" id="SSF51316">
    <property type="entry name" value="Mss4-like"/>
    <property type="match status" value="1"/>
</dbReference>
<reference evidence="6" key="1">
    <citation type="submission" date="2021-02" db="EMBL/GenBank/DDBJ databases">
        <authorList>
            <person name="Nowell W R."/>
        </authorList>
    </citation>
    <scope>NUCLEOTIDE SEQUENCE</scope>
</reference>
<gene>
    <name evidence="6" type="ORF">BJG266_LOCUS22030</name>
    <name evidence="7" type="ORF">QVE165_LOCUS24474</name>
</gene>
<dbReference type="GO" id="GO:0016846">
    <property type="term" value="F:carbon-sulfur lyase activity"/>
    <property type="evidence" value="ECO:0007669"/>
    <property type="project" value="InterPro"/>
</dbReference>
<dbReference type="InterPro" id="IPR011057">
    <property type="entry name" value="Mss4-like_sf"/>
</dbReference>
<feature type="domain" description="CENP-V/GFA" evidence="5">
    <location>
        <begin position="4"/>
        <end position="128"/>
    </location>
</feature>
<accession>A0A814Q031</accession>
<evidence type="ECO:0000256" key="4">
    <source>
        <dbReference type="ARBA" id="ARBA00023239"/>
    </source>
</evidence>
<dbReference type="Proteomes" id="UP000663832">
    <property type="component" value="Unassembled WGS sequence"/>
</dbReference>
<keyword evidence="3" id="KW-0862">Zinc</keyword>
<dbReference type="Gene3D" id="3.90.1590.10">
    <property type="entry name" value="glutathione-dependent formaldehyde- activating enzyme (gfa)"/>
    <property type="match status" value="1"/>
</dbReference>
<dbReference type="PROSITE" id="PS51891">
    <property type="entry name" value="CENP_V_GFA"/>
    <property type="match status" value="1"/>
</dbReference>
<dbReference type="Proteomes" id="UP000663877">
    <property type="component" value="Unassembled WGS sequence"/>
</dbReference>